<protein>
    <submittedName>
        <fullName evidence="1">Uncharacterized protein</fullName>
    </submittedName>
</protein>
<evidence type="ECO:0000313" key="1">
    <source>
        <dbReference type="EMBL" id="KAI3827590.1"/>
    </source>
</evidence>
<organism evidence="1 2">
    <name type="scientific">Smallanthus sonchifolius</name>
    <dbReference type="NCBI Taxonomy" id="185202"/>
    <lineage>
        <taxon>Eukaryota</taxon>
        <taxon>Viridiplantae</taxon>
        <taxon>Streptophyta</taxon>
        <taxon>Embryophyta</taxon>
        <taxon>Tracheophyta</taxon>
        <taxon>Spermatophyta</taxon>
        <taxon>Magnoliopsida</taxon>
        <taxon>eudicotyledons</taxon>
        <taxon>Gunneridae</taxon>
        <taxon>Pentapetalae</taxon>
        <taxon>asterids</taxon>
        <taxon>campanulids</taxon>
        <taxon>Asterales</taxon>
        <taxon>Asteraceae</taxon>
        <taxon>Asteroideae</taxon>
        <taxon>Heliantheae alliance</taxon>
        <taxon>Millerieae</taxon>
        <taxon>Smallanthus</taxon>
    </lineage>
</organism>
<sequence length="81" mass="9333">MKEPTEEYLMCEILWSDPQPNPGRGPSKHGVRLSFGGHVTKRFLKDNYLGKLILYLYLHKFCICIQNMSCTNTFAIQVLPT</sequence>
<reference evidence="2" key="1">
    <citation type="journal article" date="2022" name="Mol. Ecol. Resour.">
        <title>The genomes of chicory, endive, great burdock and yacon provide insights into Asteraceae palaeo-polyploidization history and plant inulin production.</title>
        <authorList>
            <person name="Fan W."/>
            <person name="Wang S."/>
            <person name="Wang H."/>
            <person name="Wang A."/>
            <person name="Jiang F."/>
            <person name="Liu H."/>
            <person name="Zhao H."/>
            <person name="Xu D."/>
            <person name="Zhang Y."/>
        </authorList>
    </citation>
    <scope>NUCLEOTIDE SEQUENCE [LARGE SCALE GENOMIC DNA]</scope>
    <source>
        <strain evidence="2">cv. Yunnan</strain>
    </source>
</reference>
<comment type="caution">
    <text evidence="1">The sequence shown here is derived from an EMBL/GenBank/DDBJ whole genome shotgun (WGS) entry which is preliminary data.</text>
</comment>
<dbReference type="EMBL" id="CM042018">
    <property type="protein sequence ID" value="KAI3827590.1"/>
    <property type="molecule type" value="Genomic_DNA"/>
</dbReference>
<reference evidence="1 2" key="2">
    <citation type="journal article" date="2022" name="Mol. Ecol. Resour.">
        <title>The genomes of chicory, endive, great burdock and yacon provide insights into Asteraceae paleo-polyploidization history and plant inulin production.</title>
        <authorList>
            <person name="Fan W."/>
            <person name="Wang S."/>
            <person name="Wang H."/>
            <person name="Wang A."/>
            <person name="Jiang F."/>
            <person name="Liu H."/>
            <person name="Zhao H."/>
            <person name="Xu D."/>
            <person name="Zhang Y."/>
        </authorList>
    </citation>
    <scope>NUCLEOTIDE SEQUENCE [LARGE SCALE GENOMIC DNA]</scope>
    <source>
        <strain evidence="2">cv. Yunnan</strain>
        <tissue evidence="1">Leaves</tissue>
    </source>
</reference>
<accession>A0ACB9K5V3</accession>
<dbReference type="Proteomes" id="UP001056120">
    <property type="component" value="Linkage Group LG01"/>
</dbReference>
<keyword evidence="2" id="KW-1185">Reference proteome</keyword>
<proteinExistence type="predicted"/>
<gene>
    <name evidence="1" type="ORF">L1987_01668</name>
</gene>
<name>A0ACB9K5V3_9ASTR</name>
<evidence type="ECO:0000313" key="2">
    <source>
        <dbReference type="Proteomes" id="UP001056120"/>
    </source>
</evidence>